<dbReference type="InterPro" id="IPR050276">
    <property type="entry name" value="MshD_Acetyltransferase"/>
</dbReference>
<dbReference type="PANTHER" id="PTHR43617">
    <property type="entry name" value="L-AMINO ACID N-ACETYLTRANSFERASE"/>
    <property type="match status" value="1"/>
</dbReference>
<evidence type="ECO:0000313" key="2">
    <source>
        <dbReference type="EMBL" id="PLZ85789.1"/>
    </source>
</evidence>
<dbReference type="RefSeq" id="WP_026086297.1">
    <property type="nucleotide sequence ID" value="NZ_CAWNVR010000626.1"/>
</dbReference>
<comment type="caution">
    <text evidence="2">The sequence shown here is derived from an EMBL/GenBank/DDBJ whole genome shotgun (WGS) entry which is preliminary data.</text>
</comment>
<dbReference type="Gene3D" id="3.40.630.30">
    <property type="match status" value="1"/>
</dbReference>
<sequence length="159" mass="17849">MRIEPYDKSQLDAIKSLSLRAWAPVFDSIQKVMDFEVYHSFYPNDWCVSQLHAVEEVCAAEDTKVWVAIDSDSTVGFVAVKLHSQSSLGEIYMIAVDPDYQRRGIGSALIEFALDWMKAAGMSVAMVETGGDPGHAPARCTYEKLGFRLFPTARYFKKL</sequence>
<evidence type="ECO:0000313" key="3">
    <source>
        <dbReference type="Proteomes" id="UP000235036"/>
    </source>
</evidence>
<accession>A0A2N6JYA5</accession>
<dbReference type="AlphaFoldDB" id="A0A2N6JYA5"/>
<feature type="domain" description="N-acetyltransferase" evidence="1">
    <location>
        <begin position="1"/>
        <end position="159"/>
    </location>
</feature>
<organism evidence="2 3">
    <name type="scientific">Fischerella muscicola CCMEE 5323</name>
    <dbReference type="NCBI Taxonomy" id="2019572"/>
    <lineage>
        <taxon>Bacteria</taxon>
        <taxon>Bacillati</taxon>
        <taxon>Cyanobacteriota</taxon>
        <taxon>Cyanophyceae</taxon>
        <taxon>Nostocales</taxon>
        <taxon>Hapalosiphonaceae</taxon>
        <taxon>Fischerella</taxon>
    </lineage>
</organism>
<dbReference type="EMBL" id="NRQW01000504">
    <property type="protein sequence ID" value="PLZ85789.1"/>
    <property type="molecule type" value="Genomic_DNA"/>
</dbReference>
<dbReference type="Proteomes" id="UP000235036">
    <property type="component" value="Unassembled WGS sequence"/>
</dbReference>
<dbReference type="InterPro" id="IPR000182">
    <property type="entry name" value="GNAT_dom"/>
</dbReference>
<dbReference type="CDD" id="cd04301">
    <property type="entry name" value="NAT_SF"/>
    <property type="match status" value="1"/>
</dbReference>
<dbReference type="PANTHER" id="PTHR43617:SF20">
    <property type="entry name" value="N-ALPHA-ACETYLTRANSFERASE RIMI"/>
    <property type="match status" value="1"/>
</dbReference>
<name>A0A2N6JYA5_FISMU</name>
<evidence type="ECO:0000259" key="1">
    <source>
        <dbReference type="PROSITE" id="PS51186"/>
    </source>
</evidence>
<gene>
    <name evidence="2" type="ORF">CEN44_21435</name>
</gene>
<dbReference type="InterPro" id="IPR016181">
    <property type="entry name" value="Acyl_CoA_acyltransferase"/>
</dbReference>
<keyword evidence="3" id="KW-1185">Reference proteome</keyword>
<proteinExistence type="predicted"/>
<dbReference type="PROSITE" id="PS51186">
    <property type="entry name" value="GNAT"/>
    <property type="match status" value="1"/>
</dbReference>
<dbReference type="SUPFAM" id="SSF55729">
    <property type="entry name" value="Acyl-CoA N-acyltransferases (Nat)"/>
    <property type="match status" value="1"/>
</dbReference>
<reference evidence="2 3" key="1">
    <citation type="submission" date="2017-08" db="EMBL/GenBank/DDBJ databases">
        <title>Genomes of Fischerella (Mastigocladus) sp. strains.</title>
        <authorList>
            <person name="Miller S.R."/>
        </authorList>
    </citation>
    <scope>NUCLEOTIDE SEQUENCE [LARGE SCALE GENOMIC DNA]</scope>
    <source>
        <strain evidence="2 3">CCMEE 5323</strain>
    </source>
</reference>
<protein>
    <submittedName>
        <fullName evidence="2">N-acetyltransferase</fullName>
    </submittedName>
</protein>
<dbReference type="GO" id="GO:0008999">
    <property type="term" value="F:protein-N-terminal-alanine acetyltransferase activity"/>
    <property type="evidence" value="ECO:0007669"/>
    <property type="project" value="TreeGrafter"/>
</dbReference>
<keyword evidence="2" id="KW-0808">Transferase</keyword>
<dbReference type="Pfam" id="PF00583">
    <property type="entry name" value="Acetyltransf_1"/>
    <property type="match status" value="1"/>
</dbReference>